<name>A0A1Q9EJX2_SYMMI</name>
<dbReference type="InterPro" id="IPR029044">
    <property type="entry name" value="Nucleotide-diphossugar_trans"/>
</dbReference>
<keyword evidence="2" id="KW-0378">Hydrolase</keyword>
<dbReference type="OrthoDB" id="2014201at2759"/>
<evidence type="ECO:0000313" key="3">
    <source>
        <dbReference type="Proteomes" id="UP000186817"/>
    </source>
</evidence>
<keyword evidence="2" id="KW-0547">Nucleotide-binding</keyword>
<accession>A0A1Q9EJX2</accession>
<dbReference type="AlphaFoldDB" id="A0A1Q9EJX2"/>
<feature type="signal peptide" evidence="1">
    <location>
        <begin position="1"/>
        <end position="27"/>
    </location>
</feature>
<reference evidence="2 3" key="1">
    <citation type="submission" date="2016-02" db="EMBL/GenBank/DDBJ databases">
        <title>Genome analysis of coral dinoflagellate symbionts highlights evolutionary adaptations to a symbiotic lifestyle.</title>
        <authorList>
            <person name="Aranda M."/>
            <person name="Li Y."/>
            <person name="Liew Y.J."/>
            <person name="Baumgarten S."/>
            <person name="Simakov O."/>
            <person name="Wilson M."/>
            <person name="Piel J."/>
            <person name="Ashoor H."/>
            <person name="Bougouffa S."/>
            <person name="Bajic V.B."/>
            <person name="Ryu T."/>
            <person name="Ravasi T."/>
            <person name="Bayer T."/>
            <person name="Micklem G."/>
            <person name="Kim H."/>
            <person name="Bhak J."/>
            <person name="Lajeunesse T.C."/>
            <person name="Voolstra C.R."/>
        </authorList>
    </citation>
    <scope>NUCLEOTIDE SEQUENCE [LARGE SCALE GENOMIC DNA]</scope>
    <source>
        <strain evidence="2 3">CCMP2467</strain>
    </source>
</reference>
<sequence length="921" mass="102299">MASGKGPTIAKLTILLLLWGSPHFGSFRRLHKSEHETWDLMNDFDLTVIDEVGQLSQATFERLLRLWDNAERRPALVFAGDYSQLRGMDPTRALDSPRWRQVVKRHLRTMRRCQCEELRWKLELLRTAKPSREQLLKIVRGHRAMPDRGPGISPEPTAMDVRGMLAETPDTTFVTITRRNAALLNDLAVEALFGDAEPVCIVDGDPESNTANYRGKHLVDCQPARVPIYRGARVTLTRNVDKERHFVNGMSAEVVDVRQKCVVVRTKVGSILTVFPYTDDDLIVDGEPCRVTYLPLRLGYAVTLQKVQGATMDHVTIWLDVANMEAAGYVALSRVRRDADWRFIGHDAAGKSALVGSKAALLRMASRLAQRAGSCRGQADGASVRSCLCHLLRPLAKAAYSAWRSGISIWELSRGRLGKSLRMAQRALLPLESPYPQRNASRGRSPLWELDFLIPAISVDDWLGGCAAAAQAAPPNRRVSAAVSWSQLFAAQLRTPPQQPPPSLDGSLAFATLLVDEVADSGRFNDWLRALDVMTWSLRRFHGVEGKDGQRRQPLPLLVLCQAETQHETRPLLEQRGLIPLPVGALPAAPLPGDRHLAAAWRRLHLWRLTSFRRIVYLDTDTLVTGSLWHLFQLPQSVHFAASGFGLDHQLLRHQRMNTGVMVLTPSQEVFGTMSAVLESGQSLWSERLYWEWLWASRKLAENATVTVQLRGRGRAGGVITKFLKKDEAVSALKTKGLKNTLLGGAATEVFLTFMCLEGGTSMIIAGDSAYLLQSFCTTVARQAASVSASSWSGMEMQTYLNAVLQAEAAEKTHGALDHSRALLKPHTTSFLVPVLDVLRDSTAEVEPLVDSRGLLHEHPELQLQGYLDQAWVDLFFRYASHHARGGLVRWRKVEAGPRNLSAFEACPPPEGAEDPGELLR</sequence>
<dbReference type="Gene3D" id="3.40.50.300">
    <property type="entry name" value="P-loop containing nucleotide triphosphate hydrolases"/>
    <property type="match status" value="1"/>
</dbReference>
<comment type="caution">
    <text evidence="2">The sequence shown here is derived from an EMBL/GenBank/DDBJ whole genome shotgun (WGS) entry which is preliminary data.</text>
</comment>
<keyword evidence="3" id="KW-1185">Reference proteome</keyword>
<organism evidence="2 3">
    <name type="scientific">Symbiodinium microadriaticum</name>
    <name type="common">Dinoflagellate</name>
    <name type="synonym">Zooxanthella microadriatica</name>
    <dbReference type="NCBI Taxonomy" id="2951"/>
    <lineage>
        <taxon>Eukaryota</taxon>
        <taxon>Sar</taxon>
        <taxon>Alveolata</taxon>
        <taxon>Dinophyceae</taxon>
        <taxon>Suessiales</taxon>
        <taxon>Symbiodiniaceae</taxon>
        <taxon>Symbiodinium</taxon>
    </lineage>
</organism>
<protein>
    <submittedName>
        <fullName evidence="2">ATP-dependent DNA helicase PIF1</fullName>
    </submittedName>
</protein>
<proteinExistence type="predicted"/>
<dbReference type="InterPro" id="IPR050587">
    <property type="entry name" value="GNT1/Glycosyltrans_8"/>
</dbReference>
<feature type="chain" id="PRO_5011960475" evidence="1">
    <location>
        <begin position="28"/>
        <end position="921"/>
    </location>
</feature>
<dbReference type="GO" id="GO:0004386">
    <property type="term" value="F:helicase activity"/>
    <property type="evidence" value="ECO:0007669"/>
    <property type="project" value="UniProtKB-KW"/>
</dbReference>
<keyword evidence="2" id="KW-0347">Helicase</keyword>
<evidence type="ECO:0000256" key="1">
    <source>
        <dbReference type="SAM" id="SignalP"/>
    </source>
</evidence>
<dbReference type="Gene3D" id="3.90.550.10">
    <property type="entry name" value="Spore Coat Polysaccharide Biosynthesis Protein SpsA, Chain A"/>
    <property type="match status" value="1"/>
</dbReference>
<keyword evidence="1" id="KW-0732">Signal</keyword>
<dbReference type="SUPFAM" id="SSF53448">
    <property type="entry name" value="Nucleotide-diphospho-sugar transferases"/>
    <property type="match status" value="1"/>
</dbReference>
<evidence type="ECO:0000313" key="2">
    <source>
        <dbReference type="EMBL" id="OLQ07743.1"/>
    </source>
</evidence>
<dbReference type="PANTHER" id="PTHR11183">
    <property type="entry name" value="GLYCOGENIN SUBFAMILY MEMBER"/>
    <property type="match status" value="1"/>
</dbReference>
<gene>
    <name evidence="2" type="primary">pif1</name>
    <name evidence="2" type="ORF">AK812_SmicGene8826</name>
</gene>
<dbReference type="Proteomes" id="UP000186817">
    <property type="component" value="Unassembled WGS sequence"/>
</dbReference>
<dbReference type="InterPro" id="IPR027417">
    <property type="entry name" value="P-loop_NTPase"/>
</dbReference>
<keyword evidence="2" id="KW-0067">ATP-binding</keyword>
<dbReference type="EMBL" id="LSRX01000132">
    <property type="protein sequence ID" value="OLQ07743.1"/>
    <property type="molecule type" value="Genomic_DNA"/>
</dbReference>
<dbReference type="SUPFAM" id="SSF52540">
    <property type="entry name" value="P-loop containing nucleoside triphosphate hydrolases"/>
    <property type="match status" value="1"/>
</dbReference>